<dbReference type="Gene3D" id="3.90.180.10">
    <property type="entry name" value="Medium-chain alcohol dehydrogenases, catalytic domain"/>
    <property type="match status" value="1"/>
</dbReference>
<dbReference type="InterPro" id="IPR050091">
    <property type="entry name" value="PKS_NRPS_Biosynth_Enz"/>
</dbReference>
<feature type="domain" description="Carrier" evidence="3">
    <location>
        <begin position="387"/>
        <end position="464"/>
    </location>
</feature>
<evidence type="ECO:0000259" key="3">
    <source>
        <dbReference type="PROSITE" id="PS50075"/>
    </source>
</evidence>
<dbReference type="GO" id="GO:0016491">
    <property type="term" value="F:oxidoreductase activity"/>
    <property type="evidence" value="ECO:0007669"/>
    <property type="project" value="InterPro"/>
</dbReference>
<dbReference type="Pfam" id="PF08659">
    <property type="entry name" value="KR"/>
    <property type="match status" value="1"/>
</dbReference>
<dbReference type="SMART" id="SM00823">
    <property type="entry name" value="PKS_PP"/>
    <property type="match status" value="1"/>
</dbReference>
<dbReference type="GO" id="GO:0031177">
    <property type="term" value="F:phosphopantetheine binding"/>
    <property type="evidence" value="ECO:0007669"/>
    <property type="project" value="InterPro"/>
</dbReference>
<dbReference type="InterPro" id="IPR020843">
    <property type="entry name" value="ER"/>
</dbReference>
<evidence type="ECO:0000313" key="4">
    <source>
        <dbReference type="EMBL" id="KAJ5477586.1"/>
    </source>
</evidence>
<dbReference type="PANTHER" id="PTHR43775">
    <property type="entry name" value="FATTY ACID SYNTHASE"/>
    <property type="match status" value="1"/>
</dbReference>
<dbReference type="GO" id="GO:0004312">
    <property type="term" value="F:fatty acid synthase activity"/>
    <property type="evidence" value="ECO:0007669"/>
    <property type="project" value="TreeGrafter"/>
</dbReference>
<keyword evidence="5" id="KW-1185">Reference proteome</keyword>
<dbReference type="GO" id="GO:0044550">
    <property type="term" value="P:secondary metabolite biosynthetic process"/>
    <property type="evidence" value="ECO:0007669"/>
    <property type="project" value="TreeGrafter"/>
</dbReference>
<organism evidence="4 5">
    <name type="scientific">Penicillium desertorum</name>
    <dbReference type="NCBI Taxonomy" id="1303715"/>
    <lineage>
        <taxon>Eukaryota</taxon>
        <taxon>Fungi</taxon>
        <taxon>Dikarya</taxon>
        <taxon>Ascomycota</taxon>
        <taxon>Pezizomycotina</taxon>
        <taxon>Eurotiomycetes</taxon>
        <taxon>Eurotiomycetidae</taxon>
        <taxon>Eurotiales</taxon>
        <taxon>Aspergillaceae</taxon>
        <taxon>Penicillium</taxon>
    </lineage>
</organism>
<comment type="caution">
    <text evidence="4">The sequence shown here is derived from an EMBL/GenBank/DDBJ whole genome shotgun (WGS) entry which is preliminary data.</text>
</comment>
<dbReference type="InterPro" id="IPR020806">
    <property type="entry name" value="PKS_PP-bd"/>
</dbReference>
<keyword evidence="2" id="KW-0597">Phosphoprotein</keyword>
<gene>
    <name evidence="4" type="ORF">N7530_003095</name>
</gene>
<dbReference type="InterPro" id="IPR036736">
    <property type="entry name" value="ACP-like_sf"/>
</dbReference>
<proteinExistence type="predicted"/>
<dbReference type="Gene3D" id="3.40.50.720">
    <property type="entry name" value="NAD(P)-binding Rossmann-like Domain"/>
    <property type="match status" value="1"/>
</dbReference>
<dbReference type="Pfam" id="PF00550">
    <property type="entry name" value="PP-binding"/>
    <property type="match status" value="1"/>
</dbReference>
<reference evidence="4" key="2">
    <citation type="journal article" date="2023" name="IMA Fungus">
        <title>Comparative genomic study of the Penicillium genus elucidates a diverse pangenome and 15 lateral gene transfer events.</title>
        <authorList>
            <person name="Petersen C."/>
            <person name="Sorensen T."/>
            <person name="Nielsen M.R."/>
            <person name="Sondergaard T.E."/>
            <person name="Sorensen J.L."/>
            <person name="Fitzpatrick D.A."/>
            <person name="Frisvad J.C."/>
            <person name="Nielsen K.L."/>
        </authorList>
    </citation>
    <scope>NUCLEOTIDE SEQUENCE</scope>
    <source>
        <strain evidence="4">IBT 17660</strain>
    </source>
</reference>
<dbReference type="EMBL" id="JAPWDO010000003">
    <property type="protein sequence ID" value="KAJ5477586.1"/>
    <property type="molecule type" value="Genomic_DNA"/>
</dbReference>
<dbReference type="PANTHER" id="PTHR43775:SF29">
    <property type="entry name" value="ASPERFURANONE POLYKETIDE SYNTHASE AFOG-RELATED"/>
    <property type="match status" value="1"/>
</dbReference>
<dbReference type="InterPro" id="IPR013968">
    <property type="entry name" value="PKS_KR"/>
</dbReference>
<dbReference type="Proteomes" id="UP001147760">
    <property type="component" value="Unassembled WGS sequence"/>
</dbReference>
<dbReference type="OrthoDB" id="329835at2759"/>
<dbReference type="AlphaFoldDB" id="A0A9W9WWJ1"/>
<dbReference type="Pfam" id="PF13602">
    <property type="entry name" value="ADH_zinc_N_2"/>
    <property type="match status" value="1"/>
</dbReference>
<dbReference type="SUPFAM" id="SSF47336">
    <property type="entry name" value="ACP-like"/>
    <property type="match status" value="1"/>
</dbReference>
<evidence type="ECO:0000256" key="1">
    <source>
        <dbReference type="ARBA" id="ARBA00022450"/>
    </source>
</evidence>
<dbReference type="InterPro" id="IPR036291">
    <property type="entry name" value="NAD(P)-bd_dom_sf"/>
</dbReference>
<dbReference type="InterPro" id="IPR057326">
    <property type="entry name" value="KR_dom"/>
</dbReference>
<dbReference type="InterPro" id="IPR009081">
    <property type="entry name" value="PP-bd_ACP"/>
</dbReference>
<accession>A0A9W9WWJ1</accession>
<sequence>MSHFKPATPSLQRLDKVGSWKCIAPYGRFVELGQQDTTIKTRLDMAPFARNASFTAYNLAYTMRFDPQAARDVLVEVLTLFSHGAVRGPDQLETYGFSELQQAFRKMQTGRHMGKLVAIAKPDDIVKHIAVTTGRPLLRSDAAYLLVGGLGGIGRATALWMVSRGARYLVFLNRSGIESEAARDTAAGCTATVFACDVADAAQLASTLDKSRQQLPPIRGVIQGAMDLRDCMLDRMSLEDYLAVLRPKMHGTWNLYAHLPTDLDFFLMESRSRGQPATTIDIGAVSGVGYIAQNEELKQAMQRQGFDFTDETRLMHLLEFAIGNSTRESHRAHIITGLGAYHPDTSLPALSTPMFPRYRMLSTCATKISNSNDKLRQALKQSKTLNSAVEVVLVALIDQIVSHTGVPIENVSTSHSLQDYGIDSLAAVEFRNWLSKEMESVVPIFELLAAESLAVLAAKIAGRSRLVVSASGQF</sequence>
<evidence type="ECO:0000256" key="2">
    <source>
        <dbReference type="ARBA" id="ARBA00022553"/>
    </source>
</evidence>
<dbReference type="PROSITE" id="PS50075">
    <property type="entry name" value="CARRIER"/>
    <property type="match status" value="1"/>
</dbReference>
<dbReference type="GO" id="GO:0006633">
    <property type="term" value="P:fatty acid biosynthetic process"/>
    <property type="evidence" value="ECO:0007669"/>
    <property type="project" value="TreeGrafter"/>
</dbReference>
<reference evidence="4" key="1">
    <citation type="submission" date="2022-12" db="EMBL/GenBank/DDBJ databases">
        <authorList>
            <person name="Petersen C."/>
        </authorList>
    </citation>
    <scope>NUCLEOTIDE SEQUENCE</scope>
    <source>
        <strain evidence="4">IBT 17660</strain>
    </source>
</reference>
<dbReference type="Gene3D" id="1.10.1200.10">
    <property type="entry name" value="ACP-like"/>
    <property type="match status" value="1"/>
</dbReference>
<dbReference type="SMART" id="SM00822">
    <property type="entry name" value="PKS_KR"/>
    <property type="match status" value="1"/>
</dbReference>
<keyword evidence="1" id="KW-0596">Phosphopantetheine</keyword>
<protein>
    <recommendedName>
        <fullName evidence="3">Carrier domain-containing protein</fullName>
    </recommendedName>
</protein>
<dbReference type="SUPFAM" id="SSF51735">
    <property type="entry name" value="NAD(P)-binding Rossmann-fold domains"/>
    <property type="match status" value="1"/>
</dbReference>
<evidence type="ECO:0000313" key="5">
    <source>
        <dbReference type="Proteomes" id="UP001147760"/>
    </source>
</evidence>
<dbReference type="SMART" id="SM00829">
    <property type="entry name" value="PKS_ER"/>
    <property type="match status" value="1"/>
</dbReference>
<name>A0A9W9WWJ1_9EURO</name>